<reference evidence="1 2" key="1">
    <citation type="journal article" date="2022" name="bioRxiv">
        <title>An ancient truncated duplication of the anti-Mullerian hormone receptor type 2 gene is a potential conserved master sex determinant in the Pangasiidae catfish family.</title>
        <authorList>
            <person name="Wen M."/>
            <person name="Pan Q."/>
            <person name="Jouanno E."/>
            <person name="Montfort J."/>
            <person name="Zahm M."/>
            <person name="Cabau C."/>
            <person name="Klopp C."/>
            <person name="Iampietro C."/>
            <person name="Roques C."/>
            <person name="Bouchez O."/>
            <person name="Castinel A."/>
            <person name="Donnadieu C."/>
            <person name="Parrinello H."/>
            <person name="Poncet C."/>
            <person name="Belmonte E."/>
            <person name="Gautier V."/>
            <person name="Avarre J.-C."/>
            <person name="Dugue R."/>
            <person name="Gustiano R."/>
            <person name="Ha T.T.T."/>
            <person name="Campet M."/>
            <person name="Sriphairoj K."/>
            <person name="Ribolli J."/>
            <person name="de Almeida F.L."/>
            <person name="Desvignes T."/>
            <person name="Postlethwait J.H."/>
            <person name="Bucao C.F."/>
            <person name="Robinson-Rechavi M."/>
            <person name="Bobe J."/>
            <person name="Herpin A."/>
            <person name="Guiguen Y."/>
        </authorList>
    </citation>
    <scope>NUCLEOTIDE SEQUENCE [LARGE SCALE GENOMIC DNA]</scope>
    <source>
        <strain evidence="1">YG-Dec2019</strain>
    </source>
</reference>
<dbReference type="EMBL" id="CM040458">
    <property type="protein sequence ID" value="MCI4377988.1"/>
    <property type="molecule type" value="Genomic_DNA"/>
</dbReference>
<protein>
    <submittedName>
        <fullName evidence="1">Uncharacterized protein</fullName>
    </submittedName>
</protein>
<evidence type="ECO:0000313" key="2">
    <source>
        <dbReference type="Proteomes" id="UP000829447"/>
    </source>
</evidence>
<dbReference type="Proteomes" id="UP000829447">
    <property type="component" value="Linkage Group LG5"/>
</dbReference>
<proteinExistence type="predicted"/>
<accession>A0ACC5WH67</accession>
<organism evidence="1 2">
    <name type="scientific">Pangasianodon gigas</name>
    <name type="common">Mekong giant catfish</name>
    <name type="synonym">Pangasius gigas</name>
    <dbReference type="NCBI Taxonomy" id="30993"/>
    <lineage>
        <taxon>Eukaryota</taxon>
        <taxon>Metazoa</taxon>
        <taxon>Chordata</taxon>
        <taxon>Craniata</taxon>
        <taxon>Vertebrata</taxon>
        <taxon>Euteleostomi</taxon>
        <taxon>Actinopterygii</taxon>
        <taxon>Neopterygii</taxon>
        <taxon>Teleostei</taxon>
        <taxon>Ostariophysi</taxon>
        <taxon>Siluriformes</taxon>
        <taxon>Pangasiidae</taxon>
        <taxon>Pangasianodon</taxon>
    </lineage>
</organism>
<comment type="caution">
    <text evidence="1">The sequence shown here is derived from an EMBL/GenBank/DDBJ whole genome shotgun (WGS) entry which is preliminary data.</text>
</comment>
<keyword evidence="2" id="KW-1185">Reference proteome</keyword>
<sequence>MNPGFQSISKIGRDIAVVLRVRVTWQSKSQLVVAMKMVLVLSLISPLYKAILIGLFIFVILLILYVILWYICRDIDCEHGI</sequence>
<name>A0ACC5WH67_PANGG</name>
<evidence type="ECO:0000313" key="1">
    <source>
        <dbReference type="EMBL" id="MCI4377988.1"/>
    </source>
</evidence>
<gene>
    <name evidence="1" type="ORF">PGIGA_G00209840</name>
</gene>